<name>A0A0A1V7C5_9HYPO</name>
<dbReference type="Proteomes" id="UP000030151">
    <property type="component" value="Unassembled WGS sequence"/>
</dbReference>
<evidence type="ECO:0000313" key="1">
    <source>
        <dbReference type="EMBL" id="EXV06152.1"/>
    </source>
</evidence>
<accession>A0A0A1V7C5</accession>
<protein>
    <submittedName>
        <fullName evidence="1">Uncharacterized protein</fullName>
    </submittedName>
</protein>
<organism evidence="1 2">
    <name type="scientific">Metarhizium robertsii</name>
    <dbReference type="NCBI Taxonomy" id="568076"/>
    <lineage>
        <taxon>Eukaryota</taxon>
        <taxon>Fungi</taxon>
        <taxon>Dikarya</taxon>
        <taxon>Ascomycota</taxon>
        <taxon>Pezizomycotina</taxon>
        <taxon>Sordariomycetes</taxon>
        <taxon>Hypocreomycetidae</taxon>
        <taxon>Hypocreales</taxon>
        <taxon>Clavicipitaceae</taxon>
        <taxon>Metarhizium</taxon>
    </lineage>
</organism>
<dbReference type="HOGENOM" id="CLU_2109604_0_0_1"/>
<evidence type="ECO:0000313" key="2">
    <source>
        <dbReference type="Proteomes" id="UP000030151"/>
    </source>
</evidence>
<proteinExistence type="predicted"/>
<reference evidence="1 2" key="1">
    <citation type="submission" date="2014-02" db="EMBL/GenBank/DDBJ databases">
        <title>The genome sequence of the entomopathogenic fungus Metarhizium robertsii ARSEF 2575.</title>
        <authorList>
            <person name="Giuliano Garisto Donzelli B."/>
            <person name="Roe B.A."/>
            <person name="Macmil S.L."/>
            <person name="Krasnoff S.B."/>
            <person name="Gibson D.M."/>
        </authorList>
    </citation>
    <scope>NUCLEOTIDE SEQUENCE [LARGE SCALE GENOMIC DNA]</scope>
    <source>
        <strain evidence="1 2">ARSEF 2575</strain>
    </source>
</reference>
<dbReference type="AlphaFoldDB" id="A0A0A1V7C5"/>
<gene>
    <name evidence="1" type="ORF">X797_000869</name>
</gene>
<sequence length="115" mass="12481">MSLVVSEQDSILARAGEGNFTPSDWFTITSPTCTPDRDHGLNRLAGVFQRGSSAAAPTCLIITKYQLDTRLHQEVGVVQVVGSWPLRCQEPALVACGIVAEHQHDLPTPLSGERR</sequence>
<dbReference type="EMBL" id="JELW01000001">
    <property type="protein sequence ID" value="EXV06152.1"/>
    <property type="molecule type" value="Genomic_DNA"/>
</dbReference>
<comment type="caution">
    <text evidence="1">The sequence shown here is derived from an EMBL/GenBank/DDBJ whole genome shotgun (WGS) entry which is preliminary data.</text>
</comment>